<organism evidence="1 2">
    <name type="scientific">Coniosporium tulheliwenetii</name>
    <dbReference type="NCBI Taxonomy" id="3383036"/>
    <lineage>
        <taxon>Eukaryota</taxon>
        <taxon>Fungi</taxon>
        <taxon>Dikarya</taxon>
        <taxon>Ascomycota</taxon>
        <taxon>Pezizomycotina</taxon>
        <taxon>Dothideomycetes</taxon>
        <taxon>Dothideomycetes incertae sedis</taxon>
        <taxon>Coniosporium</taxon>
    </lineage>
</organism>
<evidence type="ECO:0000313" key="2">
    <source>
        <dbReference type="Proteomes" id="UP001172680"/>
    </source>
</evidence>
<reference evidence="1" key="1">
    <citation type="submission" date="2022-10" db="EMBL/GenBank/DDBJ databases">
        <title>Culturing micro-colonial fungi from biological soil crusts in the Mojave desert and describing Neophaeococcomyces mojavensis, and introducing the new genera and species Taxawa tesnikishii.</title>
        <authorList>
            <person name="Kurbessoian T."/>
            <person name="Stajich J.E."/>
        </authorList>
    </citation>
    <scope>NUCLEOTIDE SEQUENCE</scope>
    <source>
        <strain evidence="1">JES_115</strain>
    </source>
</reference>
<evidence type="ECO:0000313" key="1">
    <source>
        <dbReference type="EMBL" id="KAJ9648562.1"/>
    </source>
</evidence>
<dbReference type="EMBL" id="JAPDRP010000003">
    <property type="protein sequence ID" value="KAJ9648562.1"/>
    <property type="molecule type" value="Genomic_DNA"/>
</dbReference>
<accession>A0ACC2ZLY4</accession>
<sequence length="292" mass="32484">MMAKPVIGYPRLSNYMGQFPEVAILRRFGNLGAQNLLYLQCELVHLEHQLRQVELADNQSNVGQKSQYAVDWFYLSQSGLESDRQQLDLFLKIRKRLREYNEAVIQQAAIAALPEPSAYDLNDLQQFLERPDMGPVALDGLDSLVWGSTTDPDSRASDLISLRGRHDEDSFSKWATEKATVRIFRWFGHKFTTPHPHYGEVVCNDRDVLEVTRIITSVFASLLPVASTVVLYIVESMAARLGIIAAFSVVFAVSLCRLTTARTSEIFAATAAFAAVQVVFVGTNGPHTGASS</sequence>
<gene>
    <name evidence="1" type="ORF">H2199_001417</name>
</gene>
<dbReference type="Proteomes" id="UP001172680">
    <property type="component" value="Unassembled WGS sequence"/>
</dbReference>
<name>A0ACC2ZLY4_9PEZI</name>
<keyword evidence="2" id="KW-1185">Reference proteome</keyword>
<comment type="caution">
    <text evidence="1">The sequence shown here is derived from an EMBL/GenBank/DDBJ whole genome shotgun (WGS) entry which is preliminary data.</text>
</comment>
<proteinExistence type="predicted"/>
<protein>
    <submittedName>
        <fullName evidence="1">Uncharacterized protein</fullName>
    </submittedName>
</protein>